<dbReference type="Pfam" id="PF07732">
    <property type="entry name" value="Cu-oxidase_3"/>
    <property type="match status" value="1"/>
</dbReference>
<dbReference type="EMBL" id="CP026652">
    <property type="protein sequence ID" value="AVH54897.1"/>
    <property type="molecule type" value="Genomic_DNA"/>
</dbReference>
<dbReference type="CDD" id="cd13896">
    <property type="entry name" value="CuRO_3_CopA"/>
    <property type="match status" value="1"/>
</dbReference>
<dbReference type="RefSeq" id="WP_099506617.1">
    <property type="nucleotide sequence ID" value="NZ_CP026652.1"/>
</dbReference>
<dbReference type="Gene3D" id="2.60.40.420">
    <property type="entry name" value="Cupredoxins - blue copper proteins"/>
    <property type="match status" value="3"/>
</dbReference>
<dbReference type="SUPFAM" id="SSF49503">
    <property type="entry name" value="Cupredoxins"/>
    <property type="match status" value="3"/>
</dbReference>
<gene>
    <name evidence="8" type="ORF">C4B68_02765</name>
</gene>
<dbReference type="Proteomes" id="UP000238413">
    <property type="component" value="Chromosome"/>
</dbReference>
<evidence type="ECO:0000259" key="5">
    <source>
        <dbReference type="Pfam" id="PF00394"/>
    </source>
</evidence>
<feature type="domain" description="Plastocyanin-like" evidence="7">
    <location>
        <begin position="132"/>
        <end position="239"/>
    </location>
</feature>
<evidence type="ECO:0000313" key="8">
    <source>
        <dbReference type="EMBL" id="AVH54897.1"/>
    </source>
</evidence>
<dbReference type="PROSITE" id="PS51318">
    <property type="entry name" value="TAT"/>
    <property type="match status" value="1"/>
</dbReference>
<dbReference type="InterPro" id="IPR001117">
    <property type="entry name" value="Cu-oxidase_2nd"/>
</dbReference>
<dbReference type="PROSITE" id="PS00079">
    <property type="entry name" value="MULTICOPPER_OXIDASE1"/>
    <property type="match status" value="1"/>
</dbReference>
<dbReference type="PROSITE" id="PS51257">
    <property type="entry name" value="PROKAR_LIPOPROTEIN"/>
    <property type="match status" value="1"/>
</dbReference>
<dbReference type="PANTHER" id="PTHR11709">
    <property type="entry name" value="MULTI-COPPER OXIDASE"/>
    <property type="match status" value="1"/>
</dbReference>
<evidence type="ECO:0000259" key="6">
    <source>
        <dbReference type="Pfam" id="PF07731"/>
    </source>
</evidence>
<evidence type="ECO:0000256" key="2">
    <source>
        <dbReference type="ARBA" id="ARBA00023002"/>
    </source>
</evidence>
<feature type="region of interest" description="Disordered" evidence="4">
    <location>
        <begin position="26"/>
        <end position="104"/>
    </location>
</feature>
<organism evidence="8 9">
    <name type="scientific">Streptomyces dengpaensis</name>
    <dbReference type="NCBI Taxonomy" id="2049881"/>
    <lineage>
        <taxon>Bacteria</taxon>
        <taxon>Bacillati</taxon>
        <taxon>Actinomycetota</taxon>
        <taxon>Actinomycetes</taxon>
        <taxon>Kitasatosporales</taxon>
        <taxon>Streptomycetaceae</taxon>
        <taxon>Streptomyces</taxon>
    </lineage>
</organism>
<name>A0ABN5HUU5_9ACTN</name>
<feature type="domain" description="Plastocyanin-like" evidence="6">
    <location>
        <begin position="467"/>
        <end position="578"/>
    </location>
</feature>
<keyword evidence="9" id="KW-1185">Reference proteome</keyword>
<keyword evidence="1" id="KW-0479">Metal-binding</keyword>
<feature type="domain" description="Plastocyanin-like" evidence="5">
    <location>
        <begin position="331"/>
        <end position="433"/>
    </location>
</feature>
<dbReference type="InterPro" id="IPR008972">
    <property type="entry name" value="Cupredoxin"/>
</dbReference>
<dbReference type="Pfam" id="PF07731">
    <property type="entry name" value="Cu-oxidase_2"/>
    <property type="match status" value="1"/>
</dbReference>
<evidence type="ECO:0000313" key="9">
    <source>
        <dbReference type="Proteomes" id="UP000238413"/>
    </source>
</evidence>
<evidence type="ECO:0000256" key="1">
    <source>
        <dbReference type="ARBA" id="ARBA00022723"/>
    </source>
</evidence>
<proteinExistence type="predicted"/>
<dbReference type="InterPro" id="IPR006311">
    <property type="entry name" value="TAT_signal"/>
</dbReference>
<dbReference type="PROSITE" id="PS00080">
    <property type="entry name" value="MULTICOPPER_OXIDASE2"/>
    <property type="match status" value="1"/>
</dbReference>
<dbReference type="CDD" id="cd13870">
    <property type="entry name" value="CuRO_2_CopA_like_1"/>
    <property type="match status" value="1"/>
</dbReference>
<evidence type="ECO:0000256" key="3">
    <source>
        <dbReference type="ARBA" id="ARBA00023008"/>
    </source>
</evidence>
<dbReference type="Pfam" id="PF00394">
    <property type="entry name" value="Cu-oxidase"/>
    <property type="match status" value="1"/>
</dbReference>
<dbReference type="InterPro" id="IPR011706">
    <property type="entry name" value="Cu-oxidase_C"/>
</dbReference>
<keyword evidence="2" id="KW-0560">Oxidoreductase</keyword>
<feature type="compositionally biased region" description="Low complexity" evidence="4">
    <location>
        <begin position="33"/>
        <end position="48"/>
    </location>
</feature>
<dbReference type="PANTHER" id="PTHR11709:SF394">
    <property type="entry name" value="FI03373P-RELATED"/>
    <property type="match status" value="1"/>
</dbReference>
<dbReference type="InterPro" id="IPR045087">
    <property type="entry name" value="Cu-oxidase_fam"/>
</dbReference>
<evidence type="ECO:0000256" key="4">
    <source>
        <dbReference type="SAM" id="MobiDB-lite"/>
    </source>
</evidence>
<dbReference type="InterPro" id="IPR011707">
    <property type="entry name" value="Cu-oxidase-like_N"/>
</dbReference>
<accession>A0ABN5HUU5</accession>
<reference evidence="8 9" key="1">
    <citation type="submission" date="2018-02" db="EMBL/GenBank/DDBJ databases">
        <title>Complete genome sequence of Streptomyces dengpaensis, the producer of angucyclines.</title>
        <authorList>
            <person name="Yumei L."/>
        </authorList>
    </citation>
    <scope>NUCLEOTIDE SEQUENCE [LARGE SCALE GENOMIC DNA]</scope>
    <source>
        <strain evidence="8 9">XZHG99</strain>
    </source>
</reference>
<dbReference type="InterPro" id="IPR002355">
    <property type="entry name" value="Cu_oxidase_Cu_BS"/>
</dbReference>
<dbReference type="CDD" id="cd13861">
    <property type="entry name" value="CuRO_1_CumA_like"/>
    <property type="match status" value="1"/>
</dbReference>
<evidence type="ECO:0000259" key="7">
    <source>
        <dbReference type="Pfam" id="PF07732"/>
    </source>
</evidence>
<sequence length="584" mass="63500">MDKHTRRTLLGTSIVAIGSGVLAACSRGGSPSGTGSHSAAASPPGADPHTGANPYAAGDPYAVASPHAGSGPHAEAGPHARGRAFRESGGTFVPKGPKGYVNPSDPEVIAVEKERGPGPVRRFRLIATETSLDLGGPTVRTWAYGDRLPGKEIRVTAGDILDLTLANHLPEATTLHSHGIRMRCDMDGVPGLTQYSIRPGADFNYRFAVTHPGTYWLHSHSGLQVDRGLYAPLIIEDPREPLSYDKEWVIVLDDWVDGVAGSTPDGVLAQLLDGKKMAHMDMGEGTSHDGSRHADEGARWHADKHAGPSRVLHGSRSRMLQGEGGNVDYPFYLINGRLPHAPSVFRARPGERIRLRIINAGSETAFRVALGGHKMTITHTDGYPVQHARTDALLIGMAERYDVLITAKDGVFPLVALAEGKDARAMAILRTGGGAPPRSVHLRELNGQVVPARRLVPQDSVALCNRRPDRELRFRLTGGHRKYDWSFDHQPYSVTQRHPIRQGERVRLTLINATDMFHPVHLHGHTFALKGFGAVGARKDTSLVLPHRKIVVDFNADNPGLWMLHCHNQYHSESGMMTILGYRK</sequence>
<keyword evidence="3" id="KW-0186">Copper</keyword>
<dbReference type="InterPro" id="IPR033138">
    <property type="entry name" value="Cu_oxidase_CS"/>
</dbReference>
<protein>
    <submittedName>
        <fullName evidence="8">Multicopper oxidase family protein</fullName>
    </submittedName>
</protein>
<dbReference type="InterPro" id="IPR034279">
    <property type="entry name" value="CuRO_3_CopA"/>
</dbReference>